<dbReference type="CDD" id="cd06223">
    <property type="entry name" value="PRTases_typeI"/>
    <property type="match status" value="1"/>
</dbReference>
<gene>
    <name evidence="3" type="ORF">GCM10008938_26710</name>
</gene>
<proteinExistence type="predicted"/>
<dbReference type="InterPro" id="IPR041688">
    <property type="entry name" value="PRTase_2"/>
</dbReference>
<keyword evidence="4" id="KW-1185">Reference proteome</keyword>
<sequence length="382" mass="42623">MSPSSIQAVKQVVLPSGTLTIELHDEQVPLDTITEYAVRQNPRRGFLFVSKILGKHLPVKPSEALKHHCSLAKSLPLDAEGPVLFIGMAETATGLSASIFEEHCKLTGRKDALYLPSTRYRLGEHATLLFQETHSHATDHLIYPPQDPEKKALWDHARTLVLIDDEITTGKTLKALTHTLKAALPALQEVHLVCFTSWLDLPPAVLQEEFGLPVQIHALVKGRMDFTPNPEFAPPELPKVTGNGADKTPLIRKEYSRLGRLPDEHALPEHLQKKVAELPLQDRPILVLGTGEFAFEPLKFAAALENAGHQVVFHTTTRSPILPGEVIHSRLEFPDNYGDQIPNYLYNHHPAQYSRIMLCFETLPTSEDQTLADLLQAETVYF</sequence>
<organism evidence="3 4">
    <name type="scientific">Deinococcus roseus</name>
    <dbReference type="NCBI Taxonomy" id="392414"/>
    <lineage>
        <taxon>Bacteria</taxon>
        <taxon>Thermotogati</taxon>
        <taxon>Deinococcota</taxon>
        <taxon>Deinococci</taxon>
        <taxon>Deinococcales</taxon>
        <taxon>Deinococcaceae</taxon>
        <taxon>Deinococcus</taxon>
    </lineage>
</organism>
<dbReference type="Pfam" id="PF12500">
    <property type="entry name" value="TRSP"/>
    <property type="match status" value="1"/>
</dbReference>
<comment type="caution">
    <text evidence="3">The sequence shown here is derived from an EMBL/GenBank/DDBJ whole genome shotgun (WGS) entry which is preliminary data.</text>
</comment>
<dbReference type="InterPro" id="IPR022537">
    <property type="entry name" value="TRSP_dom"/>
</dbReference>
<reference evidence="4" key="1">
    <citation type="journal article" date="2019" name="Int. J. Syst. Evol. Microbiol.">
        <title>The Global Catalogue of Microorganisms (GCM) 10K type strain sequencing project: providing services to taxonomists for standard genome sequencing and annotation.</title>
        <authorList>
            <consortium name="The Broad Institute Genomics Platform"/>
            <consortium name="The Broad Institute Genome Sequencing Center for Infectious Disease"/>
            <person name="Wu L."/>
            <person name="Ma J."/>
        </authorList>
    </citation>
    <scope>NUCLEOTIDE SEQUENCE [LARGE SCALE GENOMIC DNA]</scope>
    <source>
        <strain evidence="4">JCM 14370</strain>
    </source>
</reference>
<evidence type="ECO:0000259" key="1">
    <source>
        <dbReference type="Pfam" id="PF12500"/>
    </source>
</evidence>
<dbReference type="SUPFAM" id="SSF53271">
    <property type="entry name" value="PRTase-like"/>
    <property type="match status" value="1"/>
</dbReference>
<dbReference type="Pfam" id="PF15609">
    <property type="entry name" value="PRTase_2"/>
    <property type="match status" value="1"/>
</dbReference>
<dbReference type="InterPro" id="IPR011214">
    <property type="entry name" value="UCP020967"/>
</dbReference>
<feature type="domain" description="TRSP" evidence="1">
    <location>
        <begin position="269"/>
        <end position="369"/>
    </location>
</feature>
<dbReference type="InterPro" id="IPR029057">
    <property type="entry name" value="PRTase-like"/>
</dbReference>
<feature type="domain" description="Orotate phosphoribosyltransferase-like" evidence="2">
    <location>
        <begin position="35"/>
        <end position="223"/>
    </location>
</feature>
<dbReference type="Proteomes" id="UP000632222">
    <property type="component" value="Unassembled WGS sequence"/>
</dbReference>
<name>A0ABQ2D2T9_9DEIO</name>
<evidence type="ECO:0000313" key="4">
    <source>
        <dbReference type="Proteomes" id="UP000632222"/>
    </source>
</evidence>
<evidence type="ECO:0000259" key="2">
    <source>
        <dbReference type="Pfam" id="PF15609"/>
    </source>
</evidence>
<dbReference type="RefSeq" id="WP_189003196.1">
    <property type="nucleotide sequence ID" value="NZ_BMOD01000009.1"/>
</dbReference>
<protein>
    <recommendedName>
        <fullName evidence="5">Phosphoribosyltransferase</fullName>
    </recommendedName>
</protein>
<accession>A0ABQ2D2T9</accession>
<dbReference type="InterPro" id="IPR000836">
    <property type="entry name" value="PRTase_dom"/>
</dbReference>
<evidence type="ECO:0008006" key="5">
    <source>
        <dbReference type="Google" id="ProtNLM"/>
    </source>
</evidence>
<dbReference type="PIRSF" id="PIRSF020967">
    <property type="entry name" value="UCP020967"/>
    <property type="match status" value="1"/>
</dbReference>
<dbReference type="EMBL" id="BMOD01000009">
    <property type="protein sequence ID" value="GGJ39308.1"/>
    <property type="molecule type" value="Genomic_DNA"/>
</dbReference>
<evidence type="ECO:0000313" key="3">
    <source>
        <dbReference type="EMBL" id="GGJ39308.1"/>
    </source>
</evidence>